<dbReference type="NCBIfam" id="TIGR02032">
    <property type="entry name" value="GG-red-SF"/>
    <property type="match status" value="1"/>
</dbReference>
<dbReference type="PANTHER" id="PTHR42685">
    <property type="entry name" value="GERANYLGERANYL DIPHOSPHATE REDUCTASE"/>
    <property type="match status" value="1"/>
</dbReference>
<dbReference type="Pfam" id="PF12831">
    <property type="entry name" value="FAD_oxidored"/>
    <property type="match status" value="1"/>
</dbReference>
<dbReference type="EMBL" id="JBHSDS010000010">
    <property type="protein sequence ID" value="MFC4359961.1"/>
    <property type="molecule type" value="Genomic_DNA"/>
</dbReference>
<name>A0ABD5PHM6_9EURY</name>
<dbReference type="Proteomes" id="UP001595921">
    <property type="component" value="Unassembled WGS sequence"/>
</dbReference>
<dbReference type="PANTHER" id="PTHR42685:SF18">
    <property type="entry name" value="DIGERANYLGERANYLGLYCEROPHOSPHOLIPID REDUCTASE"/>
    <property type="match status" value="1"/>
</dbReference>
<dbReference type="InterPro" id="IPR011777">
    <property type="entry name" value="Geranylgeranyl_Rdtase_fam"/>
</dbReference>
<gene>
    <name evidence="1" type="ORF">ACFO0N_18595</name>
</gene>
<dbReference type="InterPro" id="IPR036188">
    <property type="entry name" value="FAD/NAD-bd_sf"/>
</dbReference>
<accession>A0ABD5PHM6</accession>
<organism evidence="1 2">
    <name type="scientific">Halobium salinum</name>
    <dbReference type="NCBI Taxonomy" id="1364940"/>
    <lineage>
        <taxon>Archaea</taxon>
        <taxon>Methanobacteriati</taxon>
        <taxon>Methanobacteriota</taxon>
        <taxon>Stenosarchaea group</taxon>
        <taxon>Halobacteria</taxon>
        <taxon>Halobacteriales</taxon>
        <taxon>Haloferacaceae</taxon>
        <taxon>Halobium</taxon>
    </lineage>
</organism>
<sequence length="472" mass="50893">MSAESYDDGTRGASRRGTRSYDVVVVGGGTGGAFAAATAAEAGLDTVLVERKSAEDAGHIACGDAIKGKNAFPDVVDLDYLREESFTNQRITRAVFENPADGETVDIPLGTTGAVLDRKRYGEVLLEEVDRLGVDLHFDTVVQDVVQEADGTVTGVRATHDGDAVTYEAEVTVDAAGSLSILQDKADFSRSRFDTNVSYSQFCSAYREVIDVEEPVDWDDALVFKPTEELGYLWYFPRSPTRINVGLGFQMDKPPMKLVEALRRDVKSRAEFAGATVVDKLGGALPTRRPYDSAVADGFVAVGDAAGHVNPTTGGGIPGAAKSAHWAMERVVEALSDGGATEEALWSYNHDVMTDFGKKFAGIDLYNIWGSAHDVEDLTGVVTAVPGQQLADALGRGTGSSMKLGLKLKTALKTVGHWDTLSELYRVQRKAAEIRDHYDRYPQSPEAFDAWAEVRDGILEDVYAISGADPKY</sequence>
<dbReference type="InterPro" id="IPR050407">
    <property type="entry name" value="Geranylgeranyl_reductase"/>
</dbReference>
<evidence type="ECO:0000313" key="2">
    <source>
        <dbReference type="Proteomes" id="UP001595921"/>
    </source>
</evidence>
<dbReference type="RefSeq" id="WP_267623341.1">
    <property type="nucleotide sequence ID" value="NZ_JAODIW010000008.1"/>
</dbReference>
<comment type="caution">
    <text evidence="1">The sequence shown here is derived from an EMBL/GenBank/DDBJ whole genome shotgun (WGS) entry which is preliminary data.</text>
</comment>
<reference evidence="1 2" key="1">
    <citation type="journal article" date="2019" name="Int. J. Syst. Evol. Microbiol.">
        <title>The Global Catalogue of Microorganisms (GCM) 10K type strain sequencing project: providing services to taxonomists for standard genome sequencing and annotation.</title>
        <authorList>
            <consortium name="The Broad Institute Genomics Platform"/>
            <consortium name="The Broad Institute Genome Sequencing Center for Infectious Disease"/>
            <person name="Wu L."/>
            <person name="Ma J."/>
        </authorList>
    </citation>
    <scope>NUCLEOTIDE SEQUENCE [LARGE SCALE GENOMIC DNA]</scope>
    <source>
        <strain evidence="1 2">CGMCC 1.12553</strain>
    </source>
</reference>
<protein>
    <submittedName>
        <fullName evidence="1">Geranylgeranyl reductase family protein</fullName>
    </submittedName>
</protein>
<proteinExistence type="predicted"/>
<dbReference type="Gene3D" id="3.50.50.60">
    <property type="entry name" value="FAD/NAD(P)-binding domain"/>
    <property type="match status" value="1"/>
</dbReference>
<keyword evidence="2" id="KW-1185">Reference proteome</keyword>
<evidence type="ECO:0000313" key="1">
    <source>
        <dbReference type="EMBL" id="MFC4359961.1"/>
    </source>
</evidence>
<dbReference type="AlphaFoldDB" id="A0ABD5PHM6"/>
<dbReference type="PRINTS" id="PR00411">
    <property type="entry name" value="PNDRDTASEI"/>
</dbReference>
<dbReference type="SUPFAM" id="SSF51905">
    <property type="entry name" value="FAD/NAD(P)-binding domain"/>
    <property type="match status" value="1"/>
</dbReference>